<gene>
    <name evidence="1" type="ORF">BS101_16165</name>
</gene>
<organism evidence="1 2">
    <name type="scientific">Clostridium kluyveri</name>
    <dbReference type="NCBI Taxonomy" id="1534"/>
    <lineage>
        <taxon>Bacteria</taxon>
        <taxon>Bacillati</taxon>
        <taxon>Bacillota</taxon>
        <taxon>Clostridia</taxon>
        <taxon>Eubacteriales</taxon>
        <taxon>Clostridiaceae</taxon>
        <taxon>Clostridium</taxon>
    </lineage>
</organism>
<evidence type="ECO:0000313" key="2">
    <source>
        <dbReference type="Proteomes" id="UP000184604"/>
    </source>
</evidence>
<accession>A0A1L5FAX2</accession>
<dbReference type="AlphaFoldDB" id="A0A1L5FAX2"/>
<protein>
    <submittedName>
        <fullName evidence="1">Uncharacterized protein</fullName>
    </submittedName>
</protein>
<dbReference type="EMBL" id="CP018335">
    <property type="protein sequence ID" value="APM40166.1"/>
    <property type="molecule type" value="Genomic_DNA"/>
</dbReference>
<name>A0A1L5FAX2_CLOKL</name>
<dbReference type="OrthoDB" id="10015294at2"/>
<dbReference type="Proteomes" id="UP000184604">
    <property type="component" value="Chromosome"/>
</dbReference>
<proteinExistence type="predicted"/>
<reference evidence="1 2" key="1">
    <citation type="submission" date="2016-12" db="EMBL/GenBank/DDBJ databases">
        <title>Complete genome sequence of Clostridium kluyveri JZZ isolated from the pit mud of a Chinese flavor liquor-making factory.</title>
        <authorList>
            <person name="Wang Y."/>
        </authorList>
    </citation>
    <scope>NUCLEOTIDE SEQUENCE [LARGE SCALE GENOMIC DNA]</scope>
    <source>
        <strain evidence="1 2">JZZ</strain>
    </source>
</reference>
<evidence type="ECO:0000313" key="1">
    <source>
        <dbReference type="EMBL" id="APM40166.1"/>
    </source>
</evidence>
<sequence length="272" mass="33369">MKFYDMILEDIYKEFNNFPSDIMDEIDKHKFKLKNINNNYFLDEIWKITIDICKKYIEAEWIKNLGIKKSLLTEDIKFHSILNIYLSIINKDLKGWSLDECADDYYTNICCSDKYSSKDLDDIIKNLKMKFPMWFQCNKNCSNNYSDFYRCFYEDILEKNRKKDTILIYIYPEIFYTVIDLWRTCPYNPKKLHKINLKQLSSFHEKLHIIITKTNNEFDKIIKSYIIERLFNISYIHTLYEYMIKLYKQEVNELNDYIKKQKDEMTNFYKKH</sequence>